<keyword evidence="3" id="KW-1185">Reference proteome</keyword>
<feature type="region of interest" description="Disordered" evidence="1">
    <location>
        <begin position="103"/>
        <end position="124"/>
    </location>
</feature>
<evidence type="ECO:0000313" key="4">
    <source>
        <dbReference type="WBParaSite" id="TCNE_0001027701-mRNA-1"/>
    </source>
</evidence>
<dbReference type="AlphaFoldDB" id="A0A183UP57"/>
<evidence type="ECO:0000313" key="3">
    <source>
        <dbReference type="Proteomes" id="UP000050794"/>
    </source>
</evidence>
<gene>
    <name evidence="2" type="ORF">TCNE_LOCUS10277</name>
</gene>
<dbReference type="Proteomes" id="UP000050794">
    <property type="component" value="Unassembled WGS sequence"/>
</dbReference>
<dbReference type="EMBL" id="UYWY01020446">
    <property type="protein sequence ID" value="VDM41598.1"/>
    <property type="molecule type" value="Genomic_DNA"/>
</dbReference>
<name>A0A183UP57_TOXCA</name>
<protein>
    <submittedName>
        <fullName evidence="4">Dachshund-like protein 2</fullName>
    </submittedName>
</protein>
<proteinExistence type="predicted"/>
<evidence type="ECO:0000313" key="2">
    <source>
        <dbReference type="EMBL" id="VDM41598.1"/>
    </source>
</evidence>
<reference evidence="2 3" key="2">
    <citation type="submission" date="2018-11" db="EMBL/GenBank/DDBJ databases">
        <authorList>
            <consortium name="Pathogen Informatics"/>
        </authorList>
    </citation>
    <scope>NUCLEOTIDE SEQUENCE [LARGE SCALE GENOMIC DNA]</scope>
</reference>
<accession>A0A183UP57</accession>
<dbReference type="WBParaSite" id="TCNE_0001027701-mRNA-1">
    <property type="protein sequence ID" value="TCNE_0001027701-mRNA-1"/>
    <property type="gene ID" value="TCNE_0001027701"/>
</dbReference>
<feature type="compositionally biased region" description="Low complexity" evidence="1">
    <location>
        <begin position="104"/>
        <end position="113"/>
    </location>
</feature>
<evidence type="ECO:0000256" key="1">
    <source>
        <dbReference type="SAM" id="MobiDB-lite"/>
    </source>
</evidence>
<reference evidence="4" key="1">
    <citation type="submission" date="2016-06" db="UniProtKB">
        <authorList>
            <consortium name="WormBaseParasite"/>
        </authorList>
    </citation>
    <scope>IDENTIFICATION</scope>
</reference>
<organism evidence="3 4">
    <name type="scientific">Toxocara canis</name>
    <name type="common">Canine roundworm</name>
    <dbReference type="NCBI Taxonomy" id="6265"/>
    <lineage>
        <taxon>Eukaryota</taxon>
        <taxon>Metazoa</taxon>
        <taxon>Ecdysozoa</taxon>
        <taxon>Nematoda</taxon>
        <taxon>Chromadorea</taxon>
        <taxon>Rhabditida</taxon>
        <taxon>Spirurina</taxon>
        <taxon>Ascaridomorpha</taxon>
        <taxon>Ascaridoidea</taxon>
        <taxon>Toxocaridae</taxon>
        <taxon>Toxocara</taxon>
    </lineage>
</organism>
<feature type="compositionally biased region" description="Polar residues" evidence="1">
    <location>
        <begin position="114"/>
        <end position="124"/>
    </location>
</feature>
<sequence>MKQTNDVSMLIMRALMRLSVSMKESVLECQVVSERQKLMADQIKIRRRQRKDTLMNITRENITATLNAAAVVAAAGPLPYLNNINALLYKQLQQNIQPAATFLTSPSPTGSGTESNSYSPTSSLNCFTPSPPDLLKAAVSAQTPVTAVPTSLGQLPLLFQTPAVSGVSAGLPSAVPGVSLADPLPTTPAATGNTPIAMPVAINPLLSGAACSSSAAVASNLPSVIDNEQLFQSLLANVRLLEQKMCAVEKQQREEAASSAFVDVCSM</sequence>